<comment type="cofactor">
    <cofactor evidence="1">
        <name>Zn(2+)</name>
        <dbReference type="ChEBI" id="CHEBI:29105"/>
    </cofactor>
</comment>
<comment type="similarity">
    <text evidence="2">Belongs to the peptidase M20A family.</text>
</comment>
<accession>A0ABQ2M8Y9</accession>
<proteinExistence type="inferred from homology"/>
<evidence type="ECO:0000313" key="7">
    <source>
        <dbReference type="EMBL" id="GGO48177.1"/>
    </source>
</evidence>
<sequence>MSAISSHDFTDDVVRICRDLIRIDTSNYGGNDSRGEREAAEYCAALMRDAGMEPTVYESSPGRASVVGRIAGWDPQAPALVLHGHLDVVPADASEWSVDPFSAELREGMIWGRGAVDMKGMDAMILAVLGYLHRTGQQPRRDLIVAFFADEEAGGVYGARWMVDHHPEVFAGATEAISEVGGFSTDIRGQRAYLLQTAEKGLAWLNLTATGAPGHGSSVHRDNAVTRLSGAIERIGNHAWPLDYTKTTRALLEQVAEICGVEFDEADPAPQLEALGTASRFVGSTLRNSTNPTGLTAGYKHNVIPGKAQATVDVRFLPGQEEEVMTTLRELAGEGVDFSHEHRDISLEVPFSGDLVDLMVDSIQAEDPGAPVLPFMMSGGTDNKSLSRLGIAGYGFAPLQLPADLDFTGLFHGIDERVPVEALDFGCRVLHRMLEPR</sequence>
<dbReference type="Pfam" id="PF01546">
    <property type="entry name" value="Peptidase_M20"/>
    <property type="match status" value="1"/>
</dbReference>
<dbReference type="SUPFAM" id="SSF53187">
    <property type="entry name" value="Zn-dependent exopeptidases"/>
    <property type="match status" value="1"/>
</dbReference>
<dbReference type="NCBIfam" id="NF005913">
    <property type="entry name" value="PRK07906.1"/>
    <property type="match status" value="1"/>
</dbReference>
<gene>
    <name evidence="7" type="ORF">GCM10010977_27160</name>
</gene>
<dbReference type="InterPro" id="IPR036264">
    <property type="entry name" value="Bact_exopeptidase_dim_dom"/>
</dbReference>
<evidence type="ECO:0000256" key="1">
    <source>
        <dbReference type="ARBA" id="ARBA00001947"/>
    </source>
</evidence>
<evidence type="ECO:0000313" key="8">
    <source>
        <dbReference type="Proteomes" id="UP000642509"/>
    </source>
</evidence>
<evidence type="ECO:0000256" key="2">
    <source>
        <dbReference type="ARBA" id="ARBA00006247"/>
    </source>
</evidence>
<dbReference type="Gene3D" id="3.40.630.10">
    <property type="entry name" value="Zn peptidases"/>
    <property type="match status" value="1"/>
</dbReference>
<keyword evidence="5" id="KW-0862">Zinc</keyword>
<keyword evidence="8" id="KW-1185">Reference proteome</keyword>
<dbReference type="PIRSF" id="PIRSF036696">
    <property type="entry name" value="ACY-1"/>
    <property type="match status" value="1"/>
</dbReference>
<dbReference type="InterPro" id="IPR050072">
    <property type="entry name" value="Peptidase_M20A"/>
</dbReference>
<evidence type="ECO:0000256" key="4">
    <source>
        <dbReference type="ARBA" id="ARBA00022801"/>
    </source>
</evidence>
<dbReference type="SUPFAM" id="SSF55031">
    <property type="entry name" value="Bacterial exopeptidase dimerisation domain"/>
    <property type="match status" value="1"/>
</dbReference>
<dbReference type="RefSeq" id="WP_188806688.1">
    <property type="nucleotide sequence ID" value="NZ_BAAAOU010000007.1"/>
</dbReference>
<evidence type="ECO:0000259" key="6">
    <source>
        <dbReference type="Pfam" id="PF07687"/>
    </source>
</evidence>
<evidence type="ECO:0000256" key="5">
    <source>
        <dbReference type="ARBA" id="ARBA00022833"/>
    </source>
</evidence>
<reference evidence="8" key="1">
    <citation type="journal article" date="2019" name="Int. J. Syst. Evol. Microbiol.">
        <title>The Global Catalogue of Microorganisms (GCM) 10K type strain sequencing project: providing services to taxonomists for standard genome sequencing and annotation.</title>
        <authorList>
            <consortium name="The Broad Institute Genomics Platform"/>
            <consortium name="The Broad Institute Genome Sequencing Center for Infectious Disease"/>
            <person name="Wu L."/>
            <person name="Ma J."/>
        </authorList>
    </citation>
    <scope>NUCLEOTIDE SEQUENCE [LARGE SCALE GENOMIC DNA]</scope>
    <source>
        <strain evidence="8">CGMCC 1.7064</strain>
    </source>
</reference>
<dbReference type="PROSITE" id="PS00759">
    <property type="entry name" value="ARGE_DAPE_CPG2_2"/>
    <property type="match status" value="1"/>
</dbReference>
<dbReference type="Gene3D" id="1.10.150.900">
    <property type="match status" value="1"/>
</dbReference>
<feature type="domain" description="Peptidase M20 dimerisation" evidence="6">
    <location>
        <begin position="197"/>
        <end position="332"/>
    </location>
</feature>
<organism evidence="7 8">
    <name type="scientific">Citricoccus zhacaiensis</name>
    <dbReference type="NCBI Taxonomy" id="489142"/>
    <lineage>
        <taxon>Bacteria</taxon>
        <taxon>Bacillati</taxon>
        <taxon>Actinomycetota</taxon>
        <taxon>Actinomycetes</taxon>
        <taxon>Micrococcales</taxon>
        <taxon>Micrococcaceae</taxon>
        <taxon>Citricoccus</taxon>
    </lineage>
</organism>
<comment type="caution">
    <text evidence="7">The sequence shown here is derived from an EMBL/GenBank/DDBJ whole genome shotgun (WGS) entry which is preliminary data.</text>
</comment>
<dbReference type="PANTHER" id="PTHR43808:SF8">
    <property type="entry name" value="PEPTIDASE M20 DIMERISATION DOMAIN-CONTAINING PROTEIN"/>
    <property type="match status" value="1"/>
</dbReference>
<protein>
    <submittedName>
        <fullName evidence="7">Peptidase M20</fullName>
    </submittedName>
</protein>
<dbReference type="PANTHER" id="PTHR43808">
    <property type="entry name" value="ACETYLORNITHINE DEACETYLASE"/>
    <property type="match status" value="1"/>
</dbReference>
<dbReference type="InterPro" id="IPR011650">
    <property type="entry name" value="Peptidase_M20_dimer"/>
</dbReference>
<dbReference type="Gene3D" id="3.30.70.360">
    <property type="match status" value="1"/>
</dbReference>
<dbReference type="Pfam" id="PF07687">
    <property type="entry name" value="M20_dimer"/>
    <property type="match status" value="1"/>
</dbReference>
<dbReference type="Proteomes" id="UP000642509">
    <property type="component" value="Unassembled WGS sequence"/>
</dbReference>
<dbReference type="InterPro" id="IPR002933">
    <property type="entry name" value="Peptidase_M20"/>
</dbReference>
<dbReference type="EMBL" id="BMLQ01000008">
    <property type="protein sequence ID" value="GGO48177.1"/>
    <property type="molecule type" value="Genomic_DNA"/>
</dbReference>
<dbReference type="InterPro" id="IPR001261">
    <property type="entry name" value="ArgE/DapE_CS"/>
</dbReference>
<keyword evidence="4" id="KW-0378">Hydrolase</keyword>
<evidence type="ECO:0000256" key="3">
    <source>
        <dbReference type="ARBA" id="ARBA00022723"/>
    </source>
</evidence>
<name>A0ABQ2M8Y9_9MICC</name>
<keyword evidence="3" id="KW-0479">Metal-binding</keyword>